<dbReference type="InterPro" id="IPR027266">
    <property type="entry name" value="TrmE/GcvT-like"/>
</dbReference>
<protein>
    <submittedName>
        <fullName evidence="1">Sarcosine oxidase subunit gamma</fullName>
    </submittedName>
</protein>
<accession>A0A1I4YYW5</accession>
<dbReference type="SUPFAM" id="SSF103025">
    <property type="entry name" value="Folate-binding domain"/>
    <property type="match status" value="1"/>
</dbReference>
<keyword evidence="2" id="KW-1185">Reference proteome</keyword>
<dbReference type="RefSeq" id="WP_092833949.1">
    <property type="nucleotide sequence ID" value="NZ_FOVP01000002.1"/>
</dbReference>
<evidence type="ECO:0000313" key="2">
    <source>
        <dbReference type="Proteomes" id="UP000198599"/>
    </source>
</evidence>
<reference evidence="2" key="1">
    <citation type="submission" date="2016-10" db="EMBL/GenBank/DDBJ databases">
        <authorList>
            <person name="Varghese N."/>
            <person name="Submissions S."/>
        </authorList>
    </citation>
    <scope>NUCLEOTIDE SEQUENCE [LARGE SCALE GENOMIC DNA]</scope>
    <source>
        <strain evidence="2">DSM 28463</strain>
    </source>
</reference>
<organism evidence="1 2">
    <name type="scientific">Roseovarius lutimaris</name>
    <dbReference type="NCBI Taxonomy" id="1005928"/>
    <lineage>
        <taxon>Bacteria</taxon>
        <taxon>Pseudomonadati</taxon>
        <taxon>Pseudomonadota</taxon>
        <taxon>Alphaproteobacteria</taxon>
        <taxon>Rhodobacterales</taxon>
        <taxon>Roseobacteraceae</taxon>
        <taxon>Roseovarius</taxon>
    </lineage>
</organism>
<dbReference type="AlphaFoldDB" id="A0A1I4YYW5"/>
<sequence length="188" mass="19550">MPEYSLTPAAPLAGTDITIVDTHLAAPVDLAIVSVALPLGAEKAAQKAIKTAYGVALPEVGKSSLAMDGARIVRLGSDLAFVIFTHPTPDAEPAVAARLKGAVYTTDQTDVWTALDLSGPNARAALERICPIDLHPDAFVIGDAARTMMEHLGTLIIRTGDDSYRLMSGSSSAGSFLHAIETSLSNIA</sequence>
<dbReference type="Gene3D" id="3.30.1360.120">
    <property type="entry name" value="Probable tRNA modification gtpase trme, domain 1"/>
    <property type="match status" value="1"/>
</dbReference>
<proteinExistence type="predicted"/>
<dbReference type="OrthoDB" id="7356349at2"/>
<evidence type="ECO:0000313" key="1">
    <source>
        <dbReference type="EMBL" id="SFN43192.1"/>
    </source>
</evidence>
<name>A0A1I4YYW5_9RHOB</name>
<dbReference type="Pfam" id="PF04268">
    <property type="entry name" value="SoxG"/>
    <property type="match status" value="1"/>
</dbReference>
<dbReference type="STRING" id="1005928.SAMN04487859_102170"/>
<dbReference type="InterPro" id="IPR007375">
    <property type="entry name" value="SoxG"/>
</dbReference>
<gene>
    <name evidence="1" type="ORF">SAMN04487859_102170</name>
</gene>
<dbReference type="Gene3D" id="3.30.70.1520">
    <property type="entry name" value="Heterotetrameric sarcosine oxidase"/>
    <property type="match status" value="1"/>
</dbReference>
<dbReference type="Proteomes" id="UP000198599">
    <property type="component" value="Unassembled WGS sequence"/>
</dbReference>
<dbReference type="EMBL" id="FOVP01000002">
    <property type="protein sequence ID" value="SFN43192.1"/>
    <property type="molecule type" value="Genomic_DNA"/>
</dbReference>